<comment type="similarity">
    <text evidence="6">Belongs to the HepT RNase toxin family.</text>
</comment>
<dbReference type="Proteomes" id="UP000662873">
    <property type="component" value="Chromosome"/>
</dbReference>
<dbReference type="GO" id="GO:0000166">
    <property type="term" value="F:nucleotide binding"/>
    <property type="evidence" value="ECO:0007669"/>
    <property type="project" value="UniProtKB-KW"/>
</dbReference>
<keyword evidence="4" id="KW-0547">Nucleotide-binding</keyword>
<dbReference type="PANTHER" id="PTHR34139:SF1">
    <property type="entry name" value="RNASE MJ1380-RELATED"/>
    <property type="match status" value="1"/>
</dbReference>
<accession>A0A809S654</accession>
<evidence type="ECO:0000313" key="8">
    <source>
        <dbReference type="Proteomes" id="UP000662873"/>
    </source>
</evidence>
<dbReference type="InterPro" id="IPR037038">
    <property type="entry name" value="HepT-like_sf"/>
</dbReference>
<dbReference type="EMBL" id="AP021858">
    <property type="protein sequence ID" value="BBO24516.1"/>
    <property type="molecule type" value="Genomic_DNA"/>
</dbReference>
<keyword evidence="3" id="KW-0540">Nuclease</keyword>
<dbReference type="Gene3D" id="1.20.120.580">
    <property type="entry name" value="bsu32300-like"/>
    <property type="match status" value="1"/>
</dbReference>
<dbReference type="AlphaFoldDB" id="A0A809S654"/>
<name>A0A809S654_9BACT</name>
<keyword evidence="1" id="KW-0597">Phosphoprotein</keyword>
<dbReference type="KEGG" id="npy:NPRO_21110"/>
<organism evidence="7 8">
    <name type="scientific">Candidatus Nitrosymbiomonas proteolyticus</name>
    <dbReference type="NCBI Taxonomy" id="2608984"/>
    <lineage>
        <taxon>Bacteria</taxon>
        <taxon>Bacillati</taxon>
        <taxon>Armatimonadota</taxon>
        <taxon>Armatimonadota incertae sedis</taxon>
        <taxon>Candidatus Nitrosymbiomonas</taxon>
    </lineage>
</organism>
<dbReference type="GO" id="GO:0110001">
    <property type="term" value="C:toxin-antitoxin complex"/>
    <property type="evidence" value="ECO:0007669"/>
    <property type="project" value="InterPro"/>
</dbReference>
<dbReference type="InterPro" id="IPR051813">
    <property type="entry name" value="HepT_RNase_toxin"/>
</dbReference>
<evidence type="ECO:0000256" key="5">
    <source>
        <dbReference type="ARBA" id="ARBA00022801"/>
    </source>
</evidence>
<protein>
    <recommendedName>
        <fullName evidence="9">DUF86 domain-containing protein</fullName>
    </recommendedName>
</protein>
<evidence type="ECO:0000256" key="4">
    <source>
        <dbReference type="ARBA" id="ARBA00022741"/>
    </source>
</evidence>
<evidence type="ECO:0008006" key="9">
    <source>
        <dbReference type="Google" id="ProtNLM"/>
    </source>
</evidence>
<evidence type="ECO:0000256" key="3">
    <source>
        <dbReference type="ARBA" id="ARBA00022722"/>
    </source>
</evidence>
<evidence type="ECO:0000256" key="6">
    <source>
        <dbReference type="ARBA" id="ARBA00024207"/>
    </source>
</evidence>
<evidence type="ECO:0000256" key="1">
    <source>
        <dbReference type="ARBA" id="ARBA00022553"/>
    </source>
</evidence>
<dbReference type="PANTHER" id="PTHR34139">
    <property type="entry name" value="UPF0331 PROTEIN MJ0127"/>
    <property type="match status" value="1"/>
</dbReference>
<dbReference type="Pfam" id="PF01934">
    <property type="entry name" value="HepT-like"/>
    <property type="match status" value="1"/>
</dbReference>
<evidence type="ECO:0000256" key="2">
    <source>
        <dbReference type="ARBA" id="ARBA00022649"/>
    </source>
</evidence>
<gene>
    <name evidence="7" type="ORF">NPRO_21110</name>
</gene>
<evidence type="ECO:0000313" key="7">
    <source>
        <dbReference type="EMBL" id="BBO24516.1"/>
    </source>
</evidence>
<dbReference type="InterPro" id="IPR008201">
    <property type="entry name" value="HepT-like"/>
</dbReference>
<dbReference type="GO" id="GO:0016787">
    <property type="term" value="F:hydrolase activity"/>
    <property type="evidence" value="ECO:0007669"/>
    <property type="project" value="UniProtKB-KW"/>
</dbReference>
<keyword evidence="5" id="KW-0378">Hydrolase</keyword>
<sequence>MRPETAAALFDMSRAAERIAEVMYGVTLEGFRSQWIIQSAVERQFEILGEALVRVREFERPIYERIPDAAKIIGLRNIIIHGYDSVDPAILWAIVEDRLGELRALLEALLEEARKQGL</sequence>
<proteinExistence type="inferred from homology"/>
<reference evidence="7" key="1">
    <citation type="journal article" name="DNA Res.">
        <title>The physiological potential of anammox bacteria as revealed by their core genome structure.</title>
        <authorList>
            <person name="Okubo T."/>
            <person name="Toyoda A."/>
            <person name="Fukuhara K."/>
            <person name="Uchiyama I."/>
            <person name="Harigaya Y."/>
            <person name="Kuroiwa M."/>
            <person name="Suzuki T."/>
            <person name="Murakami Y."/>
            <person name="Suwa Y."/>
            <person name="Takami H."/>
        </authorList>
    </citation>
    <scope>NUCLEOTIDE SEQUENCE</scope>
    <source>
        <strain evidence="7">317325-2</strain>
    </source>
</reference>
<keyword evidence="2" id="KW-1277">Toxin-antitoxin system</keyword>
<dbReference type="GO" id="GO:0004540">
    <property type="term" value="F:RNA nuclease activity"/>
    <property type="evidence" value="ECO:0007669"/>
    <property type="project" value="InterPro"/>
</dbReference>